<dbReference type="InterPro" id="IPR000212">
    <property type="entry name" value="DNA_helicase_UvrD/REP"/>
</dbReference>
<reference evidence="14 15" key="1">
    <citation type="submission" date="2019-08" db="EMBL/GenBank/DDBJ databases">
        <title>In-depth cultivation of the pig gut microbiome towards novel bacterial diversity and tailored functional studies.</title>
        <authorList>
            <person name="Wylensek D."/>
            <person name="Hitch T.C.A."/>
            <person name="Clavel T."/>
        </authorList>
    </citation>
    <scope>NUCLEOTIDE SEQUENCE [LARGE SCALE GENOMIC DNA]</scope>
    <source>
        <strain evidence="14 15">LKV-178-WT-2G</strain>
    </source>
</reference>
<dbReference type="SUPFAM" id="SSF52540">
    <property type="entry name" value="P-loop containing nucleoside triphosphate hydrolases"/>
    <property type="match status" value="1"/>
</dbReference>
<dbReference type="InterPro" id="IPR014016">
    <property type="entry name" value="UvrD-like_ATP-bd"/>
</dbReference>
<dbReference type="PROSITE" id="PS51217">
    <property type="entry name" value="UVRD_HELICASE_CTER"/>
    <property type="match status" value="1"/>
</dbReference>
<dbReference type="GO" id="GO:0003677">
    <property type="term" value="F:DNA binding"/>
    <property type="evidence" value="ECO:0007669"/>
    <property type="project" value="UniProtKB-KW"/>
</dbReference>
<evidence type="ECO:0000256" key="11">
    <source>
        <dbReference type="PROSITE-ProRule" id="PRU00560"/>
    </source>
</evidence>
<gene>
    <name evidence="14" type="ORF">FYJ50_04585</name>
</gene>
<protein>
    <recommendedName>
        <fullName evidence="9">DNA 3'-5' helicase</fullName>
        <ecNumber evidence="9">5.6.2.4</ecNumber>
    </recommendedName>
</protein>
<dbReference type="Proteomes" id="UP000470082">
    <property type="component" value="Unassembled WGS sequence"/>
</dbReference>
<organism evidence="14 15">
    <name type="scientific">Floccifex porci</name>
    <dbReference type="NCBI Taxonomy" id="2606629"/>
    <lineage>
        <taxon>Bacteria</taxon>
        <taxon>Bacillati</taxon>
        <taxon>Bacillota</taxon>
        <taxon>Erysipelotrichia</taxon>
        <taxon>Erysipelotrichales</taxon>
        <taxon>Erysipelotrichaceae</taxon>
        <taxon>Floccifex</taxon>
    </lineage>
</organism>
<evidence type="ECO:0000256" key="9">
    <source>
        <dbReference type="ARBA" id="ARBA00034808"/>
    </source>
</evidence>
<keyword evidence="7" id="KW-0413">Isomerase</keyword>
<evidence type="ECO:0000256" key="10">
    <source>
        <dbReference type="ARBA" id="ARBA00048988"/>
    </source>
</evidence>
<dbReference type="GO" id="GO:0005829">
    <property type="term" value="C:cytosol"/>
    <property type="evidence" value="ECO:0007669"/>
    <property type="project" value="TreeGrafter"/>
</dbReference>
<evidence type="ECO:0000256" key="2">
    <source>
        <dbReference type="ARBA" id="ARBA00022741"/>
    </source>
</evidence>
<evidence type="ECO:0000256" key="4">
    <source>
        <dbReference type="ARBA" id="ARBA00022806"/>
    </source>
</evidence>
<feature type="binding site" evidence="11">
    <location>
        <begin position="26"/>
        <end position="33"/>
    </location>
    <ligand>
        <name>ATP</name>
        <dbReference type="ChEBI" id="CHEBI:30616"/>
    </ligand>
</feature>
<feature type="domain" description="UvrD-like helicase C-terminal" evidence="13">
    <location>
        <begin position="285"/>
        <end position="558"/>
    </location>
</feature>
<keyword evidence="4 11" id="KW-0347">Helicase</keyword>
<evidence type="ECO:0000256" key="8">
    <source>
        <dbReference type="ARBA" id="ARBA00034617"/>
    </source>
</evidence>
<keyword evidence="5 11" id="KW-0067">ATP-binding</keyword>
<name>A0A7X2T3F6_9FIRM</name>
<dbReference type="InterPro" id="IPR013986">
    <property type="entry name" value="DExx_box_DNA_helicase_dom_sf"/>
</dbReference>
<dbReference type="GO" id="GO:0000725">
    <property type="term" value="P:recombinational repair"/>
    <property type="evidence" value="ECO:0007669"/>
    <property type="project" value="TreeGrafter"/>
</dbReference>
<dbReference type="EC" id="5.6.2.4" evidence="9"/>
<dbReference type="Gene3D" id="1.10.486.10">
    <property type="entry name" value="PCRA, domain 4"/>
    <property type="match status" value="1"/>
</dbReference>
<evidence type="ECO:0000256" key="1">
    <source>
        <dbReference type="ARBA" id="ARBA00009922"/>
    </source>
</evidence>
<keyword evidence="2 11" id="KW-0547">Nucleotide-binding</keyword>
<dbReference type="GO" id="GO:0033202">
    <property type="term" value="C:DNA helicase complex"/>
    <property type="evidence" value="ECO:0007669"/>
    <property type="project" value="TreeGrafter"/>
</dbReference>
<evidence type="ECO:0000259" key="12">
    <source>
        <dbReference type="PROSITE" id="PS51198"/>
    </source>
</evidence>
<dbReference type="PANTHER" id="PTHR11070:SF2">
    <property type="entry name" value="ATP-DEPENDENT DNA HELICASE SRS2"/>
    <property type="match status" value="1"/>
</dbReference>
<keyword evidence="6" id="KW-0238">DNA-binding</keyword>
<comment type="similarity">
    <text evidence="1">Belongs to the helicase family. UvrD subfamily.</text>
</comment>
<comment type="caution">
    <text evidence="14">The sequence shown here is derived from an EMBL/GenBank/DDBJ whole genome shotgun (WGS) entry which is preliminary data.</text>
</comment>
<dbReference type="PANTHER" id="PTHR11070">
    <property type="entry name" value="UVRD / RECB / PCRA DNA HELICASE FAMILY MEMBER"/>
    <property type="match status" value="1"/>
</dbReference>
<comment type="catalytic activity">
    <reaction evidence="8">
        <text>Couples ATP hydrolysis with the unwinding of duplex DNA by translocating in the 3'-5' direction.</text>
        <dbReference type="EC" id="5.6.2.4"/>
    </reaction>
</comment>
<evidence type="ECO:0000313" key="14">
    <source>
        <dbReference type="EMBL" id="MSS01385.1"/>
    </source>
</evidence>
<dbReference type="GO" id="GO:0016787">
    <property type="term" value="F:hydrolase activity"/>
    <property type="evidence" value="ECO:0007669"/>
    <property type="project" value="UniProtKB-UniRule"/>
</dbReference>
<dbReference type="RefSeq" id="WP_154459911.1">
    <property type="nucleotide sequence ID" value="NZ_JBJEEW010000020.1"/>
</dbReference>
<keyword evidence="3 11" id="KW-0378">Hydrolase</keyword>
<evidence type="ECO:0000313" key="15">
    <source>
        <dbReference type="Proteomes" id="UP000470082"/>
    </source>
</evidence>
<evidence type="ECO:0000256" key="6">
    <source>
        <dbReference type="ARBA" id="ARBA00023125"/>
    </source>
</evidence>
<feature type="domain" description="UvrD-like helicase ATP-binding" evidence="12">
    <location>
        <begin position="5"/>
        <end position="284"/>
    </location>
</feature>
<dbReference type="EMBL" id="VUMM01000006">
    <property type="protein sequence ID" value="MSS01385.1"/>
    <property type="molecule type" value="Genomic_DNA"/>
</dbReference>
<dbReference type="Gene3D" id="3.40.50.300">
    <property type="entry name" value="P-loop containing nucleotide triphosphate hydrolases"/>
    <property type="match status" value="2"/>
</dbReference>
<dbReference type="CDD" id="cd17932">
    <property type="entry name" value="DEXQc_UvrD"/>
    <property type="match status" value="1"/>
</dbReference>
<evidence type="ECO:0000256" key="5">
    <source>
        <dbReference type="ARBA" id="ARBA00022840"/>
    </source>
</evidence>
<sequence length="705" mass="81491">MEILSTLNQNQKQAAMTIDSHVRIIAGAGSGKTRVLMARIVYLIKECGVWPNRILAITFTNKATNEMKERLFAQLDTQAQQVRISTIHALCVRILREDALEIGYPSSFTILDSDDQKAILRPIYKKMDIQVKALPFGKVLNYISGYKTENINPNQAFDMACNDEMETISQIYKQYETKRKEMKALDFDDLLLEAHKLLKRCERVRTKWQNRLDYIHVDEFQDVDPIQYDIIRLLTSKTCRLCVVGDPDQTIYTWRGASVDIIMRFDLDFPDCKTVILDQNYRSIQPILDASNALIRNNQNRIQKDLFSTIAGNQKIKMQNCIDDNDEPLFVSRQIIELRKKGVEFKDIAILYRSNFSSRSFERVLRKVGIPYTIYGGIRFYERQEIKDLLSYLKMCTLPDENDPKQMSMDLALLRIINQPRRGIGAKTIENLQQLAVDENIYEVMKNTKELSKASALKCKAFVDVIEDLRSHRQDYSLEDFFQYVLETTGYLKMLEENNEEDRIENLKELKQDIASSVNENPDLSLEEYLQDVALFTDKSQEEKLNSVTLMTVHAAKGLEFENVFIVNFNEGVFPSSRAIDEGGNKSLEEERRLCYVAMTRAKNRLCISWNSGYSYLLETYKTPSRFVAEIPERFIEEKEEKKVESKPQMSSKSKTKYRKGDLVDHKVYGKGVVISIEGNIATIAFQQNFGVKKLNALHPSLKKL</sequence>
<dbReference type="Pfam" id="PF00580">
    <property type="entry name" value="UvrD-helicase"/>
    <property type="match status" value="1"/>
</dbReference>
<comment type="catalytic activity">
    <reaction evidence="10">
        <text>ATP + H2O = ADP + phosphate + H(+)</text>
        <dbReference type="Rhea" id="RHEA:13065"/>
        <dbReference type="ChEBI" id="CHEBI:15377"/>
        <dbReference type="ChEBI" id="CHEBI:15378"/>
        <dbReference type="ChEBI" id="CHEBI:30616"/>
        <dbReference type="ChEBI" id="CHEBI:43474"/>
        <dbReference type="ChEBI" id="CHEBI:456216"/>
        <dbReference type="EC" id="5.6.2.4"/>
    </reaction>
</comment>
<evidence type="ECO:0000256" key="3">
    <source>
        <dbReference type="ARBA" id="ARBA00022801"/>
    </source>
</evidence>
<accession>A0A7X2T3F6</accession>
<dbReference type="GO" id="GO:0005524">
    <property type="term" value="F:ATP binding"/>
    <property type="evidence" value="ECO:0007669"/>
    <property type="project" value="UniProtKB-UniRule"/>
</dbReference>
<evidence type="ECO:0000259" key="13">
    <source>
        <dbReference type="PROSITE" id="PS51217"/>
    </source>
</evidence>
<dbReference type="Pfam" id="PF13361">
    <property type="entry name" value="UvrD_C"/>
    <property type="match status" value="1"/>
</dbReference>
<dbReference type="InterPro" id="IPR027417">
    <property type="entry name" value="P-loop_NTPase"/>
</dbReference>
<keyword evidence="15" id="KW-1185">Reference proteome</keyword>
<dbReference type="InterPro" id="IPR014017">
    <property type="entry name" value="DNA_helicase_UvrD-like_C"/>
</dbReference>
<evidence type="ECO:0000256" key="7">
    <source>
        <dbReference type="ARBA" id="ARBA00023235"/>
    </source>
</evidence>
<dbReference type="CDD" id="cd18807">
    <property type="entry name" value="SF1_C_UvrD"/>
    <property type="match status" value="1"/>
</dbReference>
<dbReference type="AlphaFoldDB" id="A0A7X2T3F6"/>
<dbReference type="GO" id="GO:0043138">
    <property type="term" value="F:3'-5' DNA helicase activity"/>
    <property type="evidence" value="ECO:0007669"/>
    <property type="project" value="UniProtKB-EC"/>
</dbReference>
<dbReference type="PROSITE" id="PS51198">
    <property type="entry name" value="UVRD_HELICASE_ATP_BIND"/>
    <property type="match status" value="1"/>
</dbReference>
<proteinExistence type="inferred from homology"/>
<dbReference type="Gene3D" id="1.10.10.160">
    <property type="match status" value="1"/>
</dbReference>